<dbReference type="EC" id="2.1.1.114" evidence="5"/>
<keyword evidence="5" id="KW-0460">Magnesium</keyword>
<evidence type="ECO:0000256" key="5">
    <source>
        <dbReference type="HAMAP-Rule" id="MF_03190"/>
    </source>
</evidence>
<comment type="pathway">
    <text evidence="5">Cofactor biosynthesis; ubiquinone biosynthesis.</text>
</comment>
<comment type="subunit">
    <text evidence="5">Component of a multi-subunit COQ enzyme complex.</text>
</comment>
<dbReference type="InterPro" id="IPR029063">
    <property type="entry name" value="SAM-dependent_MTases_sf"/>
</dbReference>
<organism evidence="6 7">
    <name type="scientific">Cryptolaemus montrouzieri</name>
    <dbReference type="NCBI Taxonomy" id="559131"/>
    <lineage>
        <taxon>Eukaryota</taxon>
        <taxon>Metazoa</taxon>
        <taxon>Ecdysozoa</taxon>
        <taxon>Arthropoda</taxon>
        <taxon>Hexapoda</taxon>
        <taxon>Insecta</taxon>
        <taxon>Pterygota</taxon>
        <taxon>Neoptera</taxon>
        <taxon>Endopterygota</taxon>
        <taxon>Coleoptera</taxon>
        <taxon>Polyphaga</taxon>
        <taxon>Cucujiformia</taxon>
        <taxon>Coccinelloidea</taxon>
        <taxon>Coccinellidae</taxon>
        <taxon>Scymninae</taxon>
        <taxon>Scymnini</taxon>
        <taxon>Cryptolaemus</taxon>
    </lineage>
</organism>
<evidence type="ECO:0000313" key="7">
    <source>
        <dbReference type="Proteomes" id="UP001516400"/>
    </source>
</evidence>
<comment type="cofactor">
    <cofactor evidence="5">
        <name>Mg(2+)</name>
        <dbReference type="ChEBI" id="CHEBI:18420"/>
    </cofactor>
</comment>
<reference evidence="6 7" key="1">
    <citation type="journal article" date="2021" name="BMC Biol.">
        <title>Horizontally acquired antibacterial genes associated with adaptive radiation of ladybird beetles.</title>
        <authorList>
            <person name="Li H.S."/>
            <person name="Tang X.F."/>
            <person name="Huang Y.H."/>
            <person name="Xu Z.Y."/>
            <person name="Chen M.L."/>
            <person name="Du X.Y."/>
            <person name="Qiu B.Y."/>
            <person name="Chen P.T."/>
            <person name="Zhang W."/>
            <person name="Slipinski A."/>
            <person name="Escalona H.E."/>
            <person name="Waterhouse R.M."/>
            <person name="Zwick A."/>
            <person name="Pang H."/>
        </authorList>
    </citation>
    <scope>NUCLEOTIDE SEQUENCE [LARGE SCALE GENOMIC DNA]</scope>
    <source>
        <strain evidence="6">SYSU2018</strain>
    </source>
</reference>
<feature type="binding site" evidence="5">
    <location>
        <position position="158"/>
    </location>
    <ligand>
        <name>Mg(2+)</name>
        <dbReference type="ChEBI" id="CHEBI:18420"/>
    </ligand>
</feature>
<dbReference type="SUPFAM" id="SSF53335">
    <property type="entry name" value="S-adenosyl-L-methionine-dependent methyltransferases"/>
    <property type="match status" value="1"/>
</dbReference>
<dbReference type="PANTHER" id="PTHR43464:SF19">
    <property type="entry name" value="UBIQUINONE BIOSYNTHESIS O-METHYLTRANSFERASE, MITOCHONDRIAL"/>
    <property type="match status" value="1"/>
</dbReference>
<keyword evidence="2 5" id="KW-0808">Transferase</keyword>
<keyword evidence="7" id="KW-1185">Reference proteome</keyword>
<evidence type="ECO:0000256" key="1">
    <source>
        <dbReference type="ARBA" id="ARBA00022603"/>
    </source>
</evidence>
<dbReference type="GO" id="GO:0010420">
    <property type="term" value="F:polyprenyldihydroxybenzoate methyltransferase activity"/>
    <property type="evidence" value="ECO:0007669"/>
    <property type="project" value="UniProtKB-UniRule"/>
</dbReference>
<comment type="catalytic activity">
    <reaction evidence="5">
        <text>a 3-demethylubiquinol + S-adenosyl-L-methionine = a ubiquinol + S-adenosyl-L-homocysteine + H(+)</text>
        <dbReference type="Rhea" id="RHEA:44380"/>
        <dbReference type="Rhea" id="RHEA-COMP:9566"/>
        <dbReference type="Rhea" id="RHEA-COMP:10914"/>
        <dbReference type="ChEBI" id="CHEBI:15378"/>
        <dbReference type="ChEBI" id="CHEBI:17976"/>
        <dbReference type="ChEBI" id="CHEBI:57856"/>
        <dbReference type="ChEBI" id="CHEBI:59789"/>
        <dbReference type="ChEBI" id="CHEBI:84422"/>
        <dbReference type="EC" id="2.1.1.64"/>
    </reaction>
</comment>
<sequence length="265" mass="29930">MLSRKLLSNLKFLRCFTTNTSIDKNEVEFFSRLSSEWWNETGTFKPLHSYNKLRVPFIREGLIQNGVVDLKYLNTSKVLKGLRILDVGCGGGILTESLSRLGADVTGLDADNEAIKAAENHLKVSNIEGLSYSASSVEHHAIENEEIYDAVVASEILEHVINKDSFIENCLKCLKPKGLIFFTTINKTIIADILGIQIAECIGLVPEGTHEIDKFIHPHELQRILEKYNCQTKLVHGMRYNFLSNTWSWTSDTSINYGLYAVKYN</sequence>
<dbReference type="EC" id="2.1.1.64" evidence="5"/>
<dbReference type="NCBIfam" id="TIGR01983">
    <property type="entry name" value="UbiG"/>
    <property type="match status" value="1"/>
</dbReference>
<dbReference type="AlphaFoldDB" id="A0ABD2P908"/>
<dbReference type="GO" id="GO:0032259">
    <property type="term" value="P:methylation"/>
    <property type="evidence" value="ECO:0007669"/>
    <property type="project" value="UniProtKB-KW"/>
</dbReference>
<keyword evidence="5" id="KW-0999">Mitochondrion inner membrane</keyword>
<dbReference type="EC" id="2.1.1.-" evidence="5"/>
<feature type="binding site" evidence="5">
    <location>
        <position position="54"/>
    </location>
    <ligand>
        <name>S-adenosyl-L-methionine</name>
        <dbReference type="ChEBI" id="CHEBI:59789"/>
    </ligand>
</feature>
<feature type="binding site" evidence="5">
    <location>
        <position position="159"/>
    </location>
    <ligand>
        <name>Mg(2+)</name>
        <dbReference type="ChEBI" id="CHEBI:18420"/>
    </ligand>
</feature>
<evidence type="ECO:0000256" key="3">
    <source>
        <dbReference type="ARBA" id="ARBA00022688"/>
    </source>
</evidence>
<accession>A0ABD2P908</accession>
<comment type="catalytic activity">
    <reaction evidence="5">
        <text>a 3,4-dihydroxy-5-(all-trans-polyprenyl)benzoate + S-adenosyl-L-methionine = a 4-hydroxy-3-methoxy-5-(all-trans-polyprenyl)benzoate + S-adenosyl-L-homocysteine + H(+)</text>
        <dbReference type="Rhea" id="RHEA:44452"/>
        <dbReference type="Rhea" id="RHEA-COMP:10930"/>
        <dbReference type="Rhea" id="RHEA-COMP:10931"/>
        <dbReference type="ChEBI" id="CHEBI:15378"/>
        <dbReference type="ChEBI" id="CHEBI:57856"/>
        <dbReference type="ChEBI" id="CHEBI:59789"/>
        <dbReference type="ChEBI" id="CHEBI:64694"/>
        <dbReference type="ChEBI" id="CHEBI:84443"/>
        <dbReference type="EC" id="2.1.1.114"/>
    </reaction>
</comment>
<feature type="binding site" evidence="5">
    <location>
        <position position="155"/>
    </location>
    <ligand>
        <name>Mg(2+)</name>
        <dbReference type="ChEBI" id="CHEBI:18420"/>
    </ligand>
</feature>
<comment type="similarity">
    <text evidence="5">Belongs to the class I-like SAM-binding methyltransferase superfamily. UbiG/COQ3 family.</text>
</comment>
<dbReference type="GO" id="GO:0046872">
    <property type="term" value="F:metal ion binding"/>
    <property type="evidence" value="ECO:0007669"/>
    <property type="project" value="UniProtKB-KW"/>
</dbReference>
<dbReference type="PANTHER" id="PTHR43464">
    <property type="entry name" value="METHYLTRANSFERASE"/>
    <property type="match status" value="1"/>
</dbReference>
<dbReference type="GO" id="GO:0031314">
    <property type="term" value="C:extrinsic component of mitochondrial inner membrane"/>
    <property type="evidence" value="ECO:0007669"/>
    <property type="project" value="UniProtKB-UniRule"/>
</dbReference>
<dbReference type="InterPro" id="IPR010233">
    <property type="entry name" value="UbiG_MeTrfase"/>
</dbReference>
<name>A0ABD2P908_9CUCU</name>
<feature type="binding site" evidence="5">
    <location>
        <position position="154"/>
    </location>
    <ligand>
        <name>S-adenosyl-L-methionine</name>
        <dbReference type="ChEBI" id="CHEBI:59789"/>
    </ligand>
</feature>
<proteinExistence type="inferred from homology"/>
<comment type="subcellular location">
    <subcellularLocation>
        <location evidence="5">Mitochondrion inner membrane</location>
        <topology evidence="5">Peripheral membrane protein</topology>
        <orientation evidence="5">Matrix side</orientation>
    </subcellularLocation>
</comment>
<protein>
    <recommendedName>
        <fullName evidence="5">Ubiquinone biosynthesis O-methyltransferase, mitochondrial</fullName>
    </recommendedName>
    <alternativeName>
        <fullName evidence="5">3-demethylubiquinol 3-O-methyltransferase</fullName>
        <ecNumber evidence="5">2.1.1.64</ecNumber>
    </alternativeName>
    <alternativeName>
        <fullName evidence="5">3-demethylubiquinone 3-O-methyltransferase</fullName>
        <ecNumber evidence="5">2.1.1.-</ecNumber>
    </alternativeName>
    <alternativeName>
        <fullName evidence="5">Polyprenyldihydroxybenzoate methyltransferase</fullName>
        <ecNumber evidence="5">2.1.1.114</ecNumber>
    </alternativeName>
</protein>
<dbReference type="EMBL" id="JABFTP020000185">
    <property type="protein sequence ID" value="KAL3287413.1"/>
    <property type="molecule type" value="Genomic_DNA"/>
</dbReference>
<evidence type="ECO:0000256" key="2">
    <source>
        <dbReference type="ARBA" id="ARBA00022679"/>
    </source>
</evidence>
<dbReference type="Proteomes" id="UP001516400">
    <property type="component" value="Unassembled WGS sequence"/>
</dbReference>
<feature type="binding site" evidence="5">
    <location>
        <position position="88"/>
    </location>
    <ligand>
        <name>S-adenosyl-L-methionine</name>
        <dbReference type="ChEBI" id="CHEBI:59789"/>
    </ligand>
</feature>
<dbReference type="Pfam" id="PF13489">
    <property type="entry name" value="Methyltransf_23"/>
    <property type="match status" value="1"/>
</dbReference>
<dbReference type="HAMAP" id="MF_00472">
    <property type="entry name" value="UbiG"/>
    <property type="match status" value="1"/>
</dbReference>
<keyword evidence="5" id="KW-0479">Metal-binding</keyword>
<gene>
    <name evidence="5" type="primary">coq3</name>
    <name evidence="6" type="ORF">HHI36_001886</name>
</gene>
<dbReference type="GO" id="GO:0061542">
    <property type="term" value="F:3-demethylubiquinol 3-O-methyltransferase activity"/>
    <property type="evidence" value="ECO:0007669"/>
    <property type="project" value="UniProtKB-UniRule"/>
</dbReference>
<keyword evidence="3 5" id="KW-0831">Ubiquinone biosynthesis</keyword>
<comment type="function">
    <text evidence="5">O-methyltransferase required for two non-consecutive steps during ubiquinone biosynthesis. Catalyzes the 2 O-methylation of 3,4-dihydroxy-5-(all-trans-polyprenyl)benzoic acid into 4-hydroxy-3-methoxy-5-(all-trans-polyprenyl)benzoic acid. Also catalyzes the last step of ubiquinone biosynthesis by mediating methylation of 3-demethylubiquinone into ubiquinone. Also able to mediate the methylation of 3-demethylubiquinol into ubiquinol.</text>
</comment>
<dbReference type="Gene3D" id="3.40.50.150">
    <property type="entry name" value="Vaccinia Virus protein VP39"/>
    <property type="match status" value="1"/>
</dbReference>
<dbReference type="CDD" id="cd02440">
    <property type="entry name" value="AdoMet_MTases"/>
    <property type="match status" value="1"/>
</dbReference>
<comment type="catalytic activity">
    <reaction evidence="5">
        <text>a 3-demethylubiquinone + S-adenosyl-L-methionine = a ubiquinone + S-adenosyl-L-homocysteine</text>
        <dbReference type="Rhea" id="RHEA:81215"/>
        <dbReference type="Rhea" id="RHEA-COMP:9565"/>
        <dbReference type="Rhea" id="RHEA-COMP:19654"/>
        <dbReference type="ChEBI" id="CHEBI:16389"/>
        <dbReference type="ChEBI" id="CHEBI:57856"/>
        <dbReference type="ChEBI" id="CHEBI:59789"/>
        <dbReference type="ChEBI" id="CHEBI:231825"/>
    </reaction>
</comment>
<evidence type="ECO:0000313" key="6">
    <source>
        <dbReference type="EMBL" id="KAL3287413.1"/>
    </source>
</evidence>
<feature type="binding site" evidence="5">
    <location>
        <position position="109"/>
    </location>
    <ligand>
        <name>S-adenosyl-L-methionine</name>
        <dbReference type="ChEBI" id="CHEBI:59789"/>
    </ligand>
</feature>
<keyword evidence="5" id="KW-0472">Membrane</keyword>
<comment type="caution">
    <text evidence="6">The sequence shown here is derived from an EMBL/GenBank/DDBJ whole genome shotgun (WGS) entry which is preliminary data.</text>
</comment>
<keyword evidence="4 5" id="KW-0949">S-adenosyl-L-methionine</keyword>
<evidence type="ECO:0000256" key="4">
    <source>
        <dbReference type="ARBA" id="ARBA00022691"/>
    </source>
</evidence>
<keyword evidence="1 5" id="KW-0489">Methyltransferase</keyword>
<keyword evidence="5" id="KW-0496">Mitochondrion</keyword>